<sequence length="24" mass="2752">MRGMAKDGKFAAKMMIKHTMLLIE</sequence>
<reference evidence="1 2" key="1">
    <citation type="submission" date="2013-12" db="EMBL/GenBank/DDBJ databases">
        <title>Comparative genomics of relapsing fever spirochetes.</title>
        <authorList>
            <person name="Schwan T.G."/>
            <person name="Raffel S.J."/>
            <person name="Porcella S.F."/>
        </authorList>
    </citation>
    <scope>NUCLEOTIDE SEQUENCE [LARGE SCALE GENOMIC DNA]</scope>
    <source>
        <strain evidence="1 2">CR2A</strain>
    </source>
</reference>
<dbReference type="EMBL" id="AZIT01000083">
    <property type="protein sequence ID" value="ETZ17214.1"/>
    <property type="molecule type" value="Genomic_DNA"/>
</dbReference>
<gene>
    <name evidence="1" type="ORF">BDCR2A_01868</name>
</gene>
<protein>
    <submittedName>
        <fullName evidence="1">Uncharacterized protein</fullName>
    </submittedName>
</protein>
<dbReference type="Proteomes" id="UP000019148">
    <property type="component" value="Unassembled WGS sequence"/>
</dbReference>
<evidence type="ECO:0000313" key="2">
    <source>
        <dbReference type="Proteomes" id="UP000019148"/>
    </source>
</evidence>
<proteinExistence type="predicted"/>
<comment type="caution">
    <text evidence="1">The sequence shown here is derived from an EMBL/GenBank/DDBJ whole genome shotgun (WGS) entry which is preliminary data.</text>
</comment>
<dbReference type="AlphaFoldDB" id="W6TJ91"/>
<accession>W6TJ91</accession>
<organism evidence="1 2">
    <name type="scientific">Borrelia duttonii CR2A</name>
    <dbReference type="NCBI Taxonomy" id="1432657"/>
    <lineage>
        <taxon>Bacteria</taxon>
        <taxon>Pseudomonadati</taxon>
        <taxon>Spirochaetota</taxon>
        <taxon>Spirochaetia</taxon>
        <taxon>Spirochaetales</taxon>
        <taxon>Borreliaceae</taxon>
        <taxon>Borrelia</taxon>
    </lineage>
</organism>
<evidence type="ECO:0000313" key="1">
    <source>
        <dbReference type="EMBL" id="ETZ17214.1"/>
    </source>
</evidence>
<name>W6TJ91_9SPIR</name>